<reference evidence="2 3" key="1">
    <citation type="submission" date="2021-07" db="EMBL/GenBank/DDBJ databases">
        <authorList>
            <person name="Palmer J.M."/>
        </authorList>
    </citation>
    <scope>NUCLEOTIDE SEQUENCE [LARGE SCALE GENOMIC DNA]</scope>
    <source>
        <strain evidence="2 3">AT_MEX2019</strain>
        <tissue evidence="2">Muscle</tissue>
    </source>
</reference>
<gene>
    <name evidence="2" type="ORF">ATANTOWER_001349</name>
</gene>
<organism evidence="2 3">
    <name type="scientific">Ataeniobius toweri</name>
    <dbReference type="NCBI Taxonomy" id="208326"/>
    <lineage>
        <taxon>Eukaryota</taxon>
        <taxon>Metazoa</taxon>
        <taxon>Chordata</taxon>
        <taxon>Craniata</taxon>
        <taxon>Vertebrata</taxon>
        <taxon>Euteleostomi</taxon>
        <taxon>Actinopterygii</taxon>
        <taxon>Neopterygii</taxon>
        <taxon>Teleostei</taxon>
        <taxon>Neoteleostei</taxon>
        <taxon>Acanthomorphata</taxon>
        <taxon>Ovalentaria</taxon>
        <taxon>Atherinomorphae</taxon>
        <taxon>Cyprinodontiformes</taxon>
        <taxon>Goodeidae</taxon>
        <taxon>Ataeniobius</taxon>
    </lineage>
</organism>
<evidence type="ECO:0000256" key="1">
    <source>
        <dbReference type="SAM" id="MobiDB-lite"/>
    </source>
</evidence>
<dbReference type="EMBL" id="JAHUTI010079812">
    <property type="protein sequence ID" value="MED6257982.1"/>
    <property type="molecule type" value="Genomic_DNA"/>
</dbReference>
<evidence type="ECO:0000313" key="2">
    <source>
        <dbReference type="EMBL" id="MED6257982.1"/>
    </source>
</evidence>
<feature type="region of interest" description="Disordered" evidence="1">
    <location>
        <begin position="60"/>
        <end position="97"/>
    </location>
</feature>
<keyword evidence="3" id="KW-1185">Reference proteome</keyword>
<comment type="caution">
    <text evidence="2">The sequence shown here is derived from an EMBL/GenBank/DDBJ whole genome shotgun (WGS) entry which is preliminary data.</text>
</comment>
<sequence length="136" mass="14317">MSGVHASDTGHFLDPAISAPQPQGATNAAGIFGDGAALPPAPSRTYLEVSSAAQGYGAEGVYTNGRYRDHSSSRIGSGSRDNSAERSHGAGNTPCGIMKPQAALNAWIFLKKRRTALRRIEDSRRCEMVITDIPGC</sequence>
<dbReference type="Proteomes" id="UP001345963">
    <property type="component" value="Unassembled WGS sequence"/>
</dbReference>
<name>A0ABU7C4Y9_9TELE</name>
<feature type="region of interest" description="Disordered" evidence="1">
    <location>
        <begin position="1"/>
        <end position="34"/>
    </location>
</feature>
<protein>
    <submittedName>
        <fullName evidence="2">Uncharacterized protein</fullName>
    </submittedName>
</protein>
<evidence type="ECO:0000313" key="3">
    <source>
        <dbReference type="Proteomes" id="UP001345963"/>
    </source>
</evidence>
<proteinExistence type="predicted"/>
<accession>A0ABU7C4Y9</accession>